<name>A0A645HK27_9ZZZZ</name>
<accession>A0A645HK27</accession>
<protein>
    <submittedName>
        <fullName evidence="1">Uncharacterized protein</fullName>
    </submittedName>
</protein>
<comment type="caution">
    <text evidence="1">The sequence shown here is derived from an EMBL/GenBank/DDBJ whole genome shotgun (WGS) entry which is preliminary data.</text>
</comment>
<reference evidence="1" key="1">
    <citation type="submission" date="2019-08" db="EMBL/GenBank/DDBJ databases">
        <authorList>
            <person name="Kucharzyk K."/>
            <person name="Murdoch R.W."/>
            <person name="Higgins S."/>
            <person name="Loffler F."/>
        </authorList>
    </citation>
    <scope>NUCLEOTIDE SEQUENCE</scope>
</reference>
<dbReference type="EMBL" id="VSSQ01095134">
    <property type="protein sequence ID" value="MPN39365.1"/>
    <property type="molecule type" value="Genomic_DNA"/>
</dbReference>
<gene>
    <name evidence="1" type="ORF">SDC9_186893</name>
</gene>
<evidence type="ECO:0000313" key="1">
    <source>
        <dbReference type="EMBL" id="MPN39365.1"/>
    </source>
</evidence>
<sequence length="98" mass="10747">MAHWVAKVLVPVGPVEGDSQLSLEERRPGYTGQNVGIQIGGQFCSPHVFGDHLVFHVKSAGGGVIRDFIQGLVIQPGRDLRFEHYFGVFIGSEFLLVE</sequence>
<organism evidence="1">
    <name type="scientific">bioreactor metagenome</name>
    <dbReference type="NCBI Taxonomy" id="1076179"/>
    <lineage>
        <taxon>unclassified sequences</taxon>
        <taxon>metagenomes</taxon>
        <taxon>ecological metagenomes</taxon>
    </lineage>
</organism>
<proteinExistence type="predicted"/>
<dbReference type="AlphaFoldDB" id="A0A645HK27"/>